<organism evidence="2 3">
    <name type="scientific">Rhodococcus rhodochrous J45</name>
    <dbReference type="NCBI Taxonomy" id="935266"/>
    <lineage>
        <taxon>Bacteria</taxon>
        <taxon>Bacillati</taxon>
        <taxon>Actinomycetota</taxon>
        <taxon>Actinomycetes</taxon>
        <taxon>Mycobacteriales</taxon>
        <taxon>Nocardiaceae</taxon>
        <taxon>Rhodococcus</taxon>
    </lineage>
</organism>
<dbReference type="InterPro" id="IPR029058">
    <property type="entry name" value="AB_hydrolase_fold"/>
</dbReference>
<dbReference type="PANTHER" id="PTHR48098:SF1">
    <property type="entry name" value="DIACYLGLYCEROL ACYLTRANSFERASE_MYCOLYLTRANSFERASE AG85A"/>
    <property type="match status" value="1"/>
</dbReference>
<feature type="chain" id="PRO_5022169026" evidence="1">
    <location>
        <begin position="34"/>
        <end position="345"/>
    </location>
</feature>
<keyword evidence="2" id="KW-0378">Hydrolase</keyword>
<dbReference type="InterPro" id="IPR050583">
    <property type="entry name" value="Mycobacterial_A85_antigen"/>
</dbReference>
<dbReference type="EMBL" id="VLJT01000010">
    <property type="protein sequence ID" value="TWH23310.1"/>
    <property type="molecule type" value="Genomic_DNA"/>
</dbReference>
<feature type="signal peptide" evidence="1">
    <location>
        <begin position="1"/>
        <end position="33"/>
    </location>
</feature>
<dbReference type="GO" id="GO:0016787">
    <property type="term" value="F:hydrolase activity"/>
    <property type="evidence" value="ECO:0007669"/>
    <property type="project" value="UniProtKB-KW"/>
</dbReference>
<name>A0A562EMS5_RHORH</name>
<dbReference type="RefSeq" id="WP_145691236.1">
    <property type="nucleotide sequence ID" value="NZ_VLJT01000010.1"/>
</dbReference>
<evidence type="ECO:0000313" key="3">
    <source>
        <dbReference type="Proteomes" id="UP000317573"/>
    </source>
</evidence>
<dbReference type="GO" id="GO:0016747">
    <property type="term" value="F:acyltransferase activity, transferring groups other than amino-acyl groups"/>
    <property type="evidence" value="ECO:0007669"/>
    <property type="project" value="TreeGrafter"/>
</dbReference>
<dbReference type="AlphaFoldDB" id="A0A562EMS5"/>
<dbReference type="Proteomes" id="UP000317573">
    <property type="component" value="Unassembled WGS sequence"/>
</dbReference>
<evidence type="ECO:0000256" key="1">
    <source>
        <dbReference type="SAM" id="SignalP"/>
    </source>
</evidence>
<proteinExistence type="predicted"/>
<dbReference type="Gene3D" id="3.40.50.1820">
    <property type="entry name" value="alpha/beta hydrolase"/>
    <property type="match status" value="1"/>
</dbReference>
<gene>
    <name evidence="2" type="ORF">L618_001300001450</name>
</gene>
<evidence type="ECO:0000313" key="2">
    <source>
        <dbReference type="EMBL" id="TWH23310.1"/>
    </source>
</evidence>
<dbReference type="InterPro" id="IPR000801">
    <property type="entry name" value="Esterase-like"/>
</dbReference>
<dbReference type="PANTHER" id="PTHR48098">
    <property type="entry name" value="ENTEROCHELIN ESTERASE-RELATED"/>
    <property type="match status" value="1"/>
</dbReference>
<reference evidence="2 3" key="1">
    <citation type="submission" date="2019-07" db="EMBL/GenBank/DDBJ databases">
        <title>Genome sequencing of lignin-degrading bacterial isolates.</title>
        <authorList>
            <person name="Gladden J."/>
        </authorList>
    </citation>
    <scope>NUCLEOTIDE SEQUENCE [LARGE SCALE GENOMIC DNA]</scope>
    <source>
        <strain evidence="2 3">J45</strain>
    </source>
</reference>
<comment type="caution">
    <text evidence="2">The sequence shown here is derived from an EMBL/GenBank/DDBJ whole genome shotgun (WGS) entry which is preliminary data.</text>
</comment>
<protein>
    <submittedName>
        <fullName evidence="2">S-formylglutathione hydrolase FrmB</fullName>
    </submittedName>
</protein>
<dbReference type="SUPFAM" id="SSF53474">
    <property type="entry name" value="alpha/beta-Hydrolases"/>
    <property type="match status" value="1"/>
</dbReference>
<accession>A0A562EMS5</accession>
<keyword evidence="1" id="KW-0732">Signal</keyword>
<dbReference type="Pfam" id="PF00756">
    <property type="entry name" value="Esterase"/>
    <property type="match status" value="1"/>
</dbReference>
<sequence>MRRSVVSRRGFRSLVVGLAGLSALVFGTATAHADPEQPDAEPATAYVEGVDEVTDQHRTVRVYSPAMDTVIPLDVLRPADPSEPRPVVYALGGAGVGVIDGTGWMESSDIAEFFSDKNVNVVIPATGNFSYFTDWDLDDPVLGRNQWQTFLLEELPPVVDELLDTDGKQSIIGMSMSAGSALDLAIQSGDLYSGVASLSGCVRTSDPVGQLYVRLVVERRGKGDVENMWGPADGPRWAEHDVYLNAEGLRGKALYLSSRNGLPGPYDVPGQERAAGESFATQIVAGGAIEAATNACTHQLVDRLQALDIPVTAELDADGTHSWGYWEDDLRKAWPILAESMGAEA</sequence>